<gene>
    <name evidence="1" type="ORF">DCAF_LOCUS19330</name>
</gene>
<comment type="caution">
    <text evidence="1">The sequence shown here is derived from an EMBL/GenBank/DDBJ whole genome shotgun (WGS) entry which is preliminary data.</text>
</comment>
<evidence type="ECO:0000313" key="2">
    <source>
        <dbReference type="Proteomes" id="UP001314170"/>
    </source>
</evidence>
<evidence type="ECO:0000313" key="1">
    <source>
        <dbReference type="EMBL" id="CAK7346653.1"/>
    </source>
</evidence>
<dbReference type="EMBL" id="CAWUPB010001173">
    <property type="protein sequence ID" value="CAK7346653.1"/>
    <property type="molecule type" value="Genomic_DNA"/>
</dbReference>
<sequence>MDSTDSLSKIGGNFEFEELEITEYDGAVLRDLLQETEIEIGDDRFDIELESMEVKNDIKVRVDRHDFLEHNYTALQEVEAMMEMNSAFPDEEMMPRYVDDIAAMVDFGCIGDASQFSDEEFFYGSLWQD</sequence>
<protein>
    <submittedName>
        <fullName evidence="1">Uncharacterized protein</fullName>
    </submittedName>
</protein>
<reference evidence="1 2" key="1">
    <citation type="submission" date="2024-01" db="EMBL/GenBank/DDBJ databases">
        <authorList>
            <person name="Waweru B."/>
        </authorList>
    </citation>
    <scope>NUCLEOTIDE SEQUENCE [LARGE SCALE GENOMIC DNA]</scope>
</reference>
<dbReference type="Proteomes" id="UP001314170">
    <property type="component" value="Unassembled WGS sequence"/>
</dbReference>
<keyword evidence="2" id="KW-1185">Reference proteome</keyword>
<dbReference type="AlphaFoldDB" id="A0AAV1S8K3"/>
<accession>A0AAV1S8K3</accession>
<proteinExistence type="predicted"/>
<name>A0AAV1S8K3_9ROSI</name>
<organism evidence="1 2">
    <name type="scientific">Dovyalis caffra</name>
    <dbReference type="NCBI Taxonomy" id="77055"/>
    <lineage>
        <taxon>Eukaryota</taxon>
        <taxon>Viridiplantae</taxon>
        <taxon>Streptophyta</taxon>
        <taxon>Embryophyta</taxon>
        <taxon>Tracheophyta</taxon>
        <taxon>Spermatophyta</taxon>
        <taxon>Magnoliopsida</taxon>
        <taxon>eudicotyledons</taxon>
        <taxon>Gunneridae</taxon>
        <taxon>Pentapetalae</taxon>
        <taxon>rosids</taxon>
        <taxon>fabids</taxon>
        <taxon>Malpighiales</taxon>
        <taxon>Salicaceae</taxon>
        <taxon>Flacourtieae</taxon>
        <taxon>Dovyalis</taxon>
    </lineage>
</organism>